<dbReference type="EMBL" id="CP087830">
    <property type="protein sequence ID" value="UZA02211.1"/>
    <property type="molecule type" value="Genomic_DNA"/>
</dbReference>
<evidence type="ECO:0000313" key="3">
    <source>
        <dbReference type="Proteomes" id="UP001163283"/>
    </source>
</evidence>
<dbReference type="Proteomes" id="UP001163632">
    <property type="component" value="Chromosome"/>
</dbReference>
<dbReference type="KEGG" id="mboi:DQF64_09260"/>
<dbReference type="EMBL" id="CP087781">
    <property type="protein sequence ID" value="UZA50745.1"/>
    <property type="molecule type" value="Genomic_DNA"/>
</dbReference>
<evidence type="ECO:0000313" key="2">
    <source>
        <dbReference type="EMBL" id="UZA50745.1"/>
    </source>
</evidence>
<protein>
    <submittedName>
        <fullName evidence="2">Uncharacterized protein</fullName>
    </submittedName>
</protein>
<dbReference type="AlphaFoldDB" id="A0AAQ2SYP1"/>
<gene>
    <name evidence="1" type="ORF">LP092_09445</name>
    <name evidence="2" type="ORF">LP129_09400</name>
</gene>
<evidence type="ECO:0000313" key="1">
    <source>
        <dbReference type="EMBL" id="UZA02211.1"/>
    </source>
</evidence>
<dbReference type="RefSeq" id="WP_078273071.1">
    <property type="nucleotide sequence ID" value="NZ_CP030241.1"/>
</dbReference>
<dbReference type="Proteomes" id="UP001163283">
    <property type="component" value="Chromosome"/>
</dbReference>
<accession>A0AAQ2SYP1</accession>
<name>A0AAQ2SYP1_MORBO</name>
<organism evidence="2 3">
    <name type="scientific">Moraxella bovis</name>
    <dbReference type="NCBI Taxonomy" id="476"/>
    <lineage>
        <taxon>Bacteria</taxon>
        <taxon>Pseudomonadati</taxon>
        <taxon>Pseudomonadota</taxon>
        <taxon>Gammaproteobacteria</taxon>
        <taxon>Moraxellales</taxon>
        <taxon>Moraxellaceae</taxon>
        <taxon>Moraxella</taxon>
    </lineage>
</organism>
<dbReference type="GeneID" id="77188234"/>
<proteinExistence type="predicted"/>
<keyword evidence="4" id="KW-1185">Reference proteome</keyword>
<reference evidence="2 3" key="1">
    <citation type="journal article" date="2022" name="BMC Microbiol.">
        <title>Whole genome sequencing of Moraxella bovis strains from North America reveals two genotypes with different genetic determinants.</title>
        <authorList>
            <person name="Wynn E.L."/>
            <person name="Hille M.M."/>
            <person name="Loy J.D."/>
            <person name="Schuller G."/>
            <person name="Kuhn K.L."/>
            <person name="Dickey A.M."/>
            <person name="Bono J.L."/>
            <person name="Clawson M.L."/>
        </authorList>
    </citation>
    <scope>NUCLEOTIDE SEQUENCE [LARGE SCALE GENOMIC DNA]</scope>
    <source>
        <strain evidence="1">SAM102599</strain>
        <strain evidence="2 3">SAM57978</strain>
    </source>
</reference>
<evidence type="ECO:0000313" key="4">
    <source>
        <dbReference type="Proteomes" id="UP001163632"/>
    </source>
</evidence>
<sequence>MANRNSIIYNFPIKTHQVIESISCDVSFGGLGNDDLSTVSKNVNITFKKEHYPSVDDLQTAFGEKLMATEAMGSPSLQTGQNGYRQGVRYERYHIRTSNQLIFVENNGCEFSVSGRADEFK</sequence>